<gene>
    <name evidence="1" type="primary">Necator_chrX.g22540</name>
    <name evidence="1" type="ORF">RB195_022377</name>
</gene>
<accession>A0ABR1EHN5</accession>
<organism evidence="1 2">
    <name type="scientific">Necator americanus</name>
    <name type="common">Human hookworm</name>
    <dbReference type="NCBI Taxonomy" id="51031"/>
    <lineage>
        <taxon>Eukaryota</taxon>
        <taxon>Metazoa</taxon>
        <taxon>Ecdysozoa</taxon>
        <taxon>Nematoda</taxon>
        <taxon>Chromadorea</taxon>
        <taxon>Rhabditida</taxon>
        <taxon>Rhabditina</taxon>
        <taxon>Rhabditomorpha</taxon>
        <taxon>Strongyloidea</taxon>
        <taxon>Ancylostomatidae</taxon>
        <taxon>Bunostominae</taxon>
        <taxon>Necator</taxon>
    </lineage>
</organism>
<dbReference type="Proteomes" id="UP001303046">
    <property type="component" value="Unassembled WGS sequence"/>
</dbReference>
<protein>
    <submittedName>
        <fullName evidence="1">Uncharacterized protein</fullName>
    </submittedName>
</protein>
<name>A0ABR1EHN5_NECAM</name>
<reference evidence="1 2" key="1">
    <citation type="submission" date="2023-08" db="EMBL/GenBank/DDBJ databases">
        <title>A Necator americanus chromosomal reference genome.</title>
        <authorList>
            <person name="Ilik V."/>
            <person name="Petrzelkova K.J."/>
            <person name="Pardy F."/>
            <person name="Fuh T."/>
            <person name="Niatou-Singa F.S."/>
            <person name="Gouil Q."/>
            <person name="Baker L."/>
            <person name="Ritchie M.E."/>
            <person name="Jex A.R."/>
            <person name="Gazzola D."/>
            <person name="Li H."/>
            <person name="Toshio Fujiwara R."/>
            <person name="Zhan B."/>
            <person name="Aroian R.V."/>
            <person name="Pafco B."/>
            <person name="Schwarz E.M."/>
        </authorList>
    </citation>
    <scope>NUCLEOTIDE SEQUENCE [LARGE SCALE GENOMIC DNA]</scope>
    <source>
        <strain evidence="1 2">Aroian</strain>
        <tissue evidence="1">Whole animal</tissue>
    </source>
</reference>
<sequence>MSDLTDNRNMGLERLSAQIKHLNNFPQRKKKYMKILEQCLNNDIIEESEEAVPDLAGTYYMPHSGGWNGHKHTPLRVVFDASSRQRGRLPLNDVLYARASLVSRNQDILAASREMPIVLIAGVQIAFTLTRIQGEYRDLCRLLWLRVRINHASN</sequence>
<evidence type="ECO:0000313" key="2">
    <source>
        <dbReference type="Proteomes" id="UP001303046"/>
    </source>
</evidence>
<evidence type="ECO:0000313" key="1">
    <source>
        <dbReference type="EMBL" id="KAK6761291.1"/>
    </source>
</evidence>
<dbReference type="PANTHER" id="PTHR47331:SF1">
    <property type="entry name" value="GAG-LIKE PROTEIN"/>
    <property type="match status" value="1"/>
</dbReference>
<proteinExistence type="predicted"/>
<comment type="caution">
    <text evidence="1">The sequence shown here is derived from an EMBL/GenBank/DDBJ whole genome shotgun (WGS) entry which is preliminary data.</text>
</comment>
<keyword evidence="2" id="KW-1185">Reference proteome</keyword>
<dbReference type="PANTHER" id="PTHR47331">
    <property type="entry name" value="PHD-TYPE DOMAIN-CONTAINING PROTEIN"/>
    <property type="match status" value="1"/>
</dbReference>
<dbReference type="EMBL" id="JAVFWL010000006">
    <property type="protein sequence ID" value="KAK6761291.1"/>
    <property type="molecule type" value="Genomic_DNA"/>
</dbReference>